<sequence length="1079" mass="121795">MLRWRQSTRHILDAYGRKATTNLYYRQHSVSAPGRPIAQTLRNAAYAYSTGTLKKDSAHPYSDCGDSTSDGDVSRKTTRPRLQTVPPSSKGHGSSRPTVLPPMSKGLNASKSSARPFDSSNTPTKSATNTWQSSADTPGGRSNDGSAPEAARALEDILYCSFPKERSISLLLHEYRKLSTQSLLHQISRPVFTDLVAICGGLCLSLVYSPQNPKQGILDSLFGQRAPSAANLGNFVADVIHDMNKLGFTGPRDSFWLRQVKAALDATGNHHLKSRQQALLCAIRSQYQPHMDDPTMVESHVAYISFLLSTSRRECVEEAAKFYTLLLESTSEPCVRHAEIFWQLVSPRNTNLSDAIRDRLCVVALRLMQRPATRTLSTPDGARGSGVSAITLALAATLFPGLDNRRPMDPLRPWATSLALQALSPTLTLDTRWQNLTLLSLAMSTAGVPISYRGRPNAASCSVMWRTTLMLDALSRMLGAPERVISETPPNVQTICRNLWELFTTAPVSNQPREVNRACASAFLRLAATTRDEELFIRCSNFCRDLRLWTFSASSSASVRRQALDVLIAFSAALKTWKRLNWQGLFGILEQNFDDDVPWQGTVSDALIQHYAQHDVDAAFDLYLFCRKSGIKLRDQSHVPLALALVSAERWDRVPEFLNVLFFKPQDVETVVVALMCHYQQHRREHADPDLMNILSHRVPKLYEDFPPPSHLKYPIRYFLSMLIWSGHSASALRLIQSLKKSTNNFFSTHLLRRLVSQLVSKRQYSDALKLYDMFKGVPDLKHVRSMLHIRRKLTSKFATSGSYGLFRKLPKRRSKRVALRRECLVRISVHRRHTKTLLYFAQIRPLVGATSDGPTIRDAVTLLVKHGRIYAARKLYAKYRVGIDVKTCTAIGNIILHGPITGSKLRNGRLVRNILRMKDRLIADCGFVPDRATTNILLKAMLRWKSMFDARRVRQLFDTMIREGYPVPDHWRRQPHNVPFNTLTPRTEGFGIPVSATINFNRHTRPMYKMFIKAFYLRKDVAAAKTVVGILKEVQAEVVAEREKRNRARREGIIKKKLREEKASQGRLPDLDSSAFIE</sequence>
<dbReference type="OrthoDB" id="2592092at2759"/>
<evidence type="ECO:0000256" key="1">
    <source>
        <dbReference type="SAM" id="MobiDB-lite"/>
    </source>
</evidence>
<proteinExistence type="predicted"/>
<feature type="region of interest" description="Disordered" evidence="1">
    <location>
        <begin position="55"/>
        <end position="148"/>
    </location>
</feature>
<dbReference type="InterPro" id="IPR011990">
    <property type="entry name" value="TPR-like_helical_dom_sf"/>
</dbReference>
<organism evidence="2 3">
    <name type="scientific">Psilocybe cf. subviscida</name>
    <dbReference type="NCBI Taxonomy" id="2480587"/>
    <lineage>
        <taxon>Eukaryota</taxon>
        <taxon>Fungi</taxon>
        <taxon>Dikarya</taxon>
        <taxon>Basidiomycota</taxon>
        <taxon>Agaricomycotina</taxon>
        <taxon>Agaricomycetes</taxon>
        <taxon>Agaricomycetidae</taxon>
        <taxon>Agaricales</taxon>
        <taxon>Agaricineae</taxon>
        <taxon>Strophariaceae</taxon>
        <taxon>Psilocybe</taxon>
    </lineage>
</organism>
<dbReference type="Gene3D" id="1.25.40.10">
    <property type="entry name" value="Tetratricopeptide repeat domain"/>
    <property type="match status" value="1"/>
</dbReference>
<protein>
    <submittedName>
        <fullName evidence="2">Uncharacterized protein</fullName>
    </submittedName>
</protein>
<feature type="compositionally biased region" description="Polar residues" evidence="1">
    <location>
        <begin position="85"/>
        <end position="97"/>
    </location>
</feature>
<keyword evidence="3" id="KW-1185">Reference proteome</keyword>
<reference evidence="2 3" key="1">
    <citation type="journal article" date="2020" name="ISME J.">
        <title>Uncovering the hidden diversity of litter-decomposition mechanisms in mushroom-forming fungi.</title>
        <authorList>
            <person name="Floudas D."/>
            <person name="Bentzer J."/>
            <person name="Ahren D."/>
            <person name="Johansson T."/>
            <person name="Persson P."/>
            <person name="Tunlid A."/>
        </authorList>
    </citation>
    <scope>NUCLEOTIDE SEQUENCE [LARGE SCALE GENOMIC DNA]</scope>
    <source>
        <strain evidence="2 3">CBS 101986</strain>
    </source>
</reference>
<dbReference type="Proteomes" id="UP000567179">
    <property type="component" value="Unassembled WGS sequence"/>
</dbReference>
<accession>A0A8H5BR28</accession>
<evidence type="ECO:0000313" key="2">
    <source>
        <dbReference type="EMBL" id="KAF5326767.1"/>
    </source>
</evidence>
<comment type="caution">
    <text evidence="2">The sequence shown here is derived from an EMBL/GenBank/DDBJ whole genome shotgun (WGS) entry which is preliminary data.</text>
</comment>
<gene>
    <name evidence="2" type="ORF">D9619_004474</name>
</gene>
<feature type="compositionally biased region" description="Polar residues" evidence="1">
    <location>
        <begin position="107"/>
        <end position="136"/>
    </location>
</feature>
<dbReference type="AlphaFoldDB" id="A0A8H5BR28"/>
<name>A0A8H5BR28_9AGAR</name>
<dbReference type="EMBL" id="JAACJJ010000014">
    <property type="protein sequence ID" value="KAF5326767.1"/>
    <property type="molecule type" value="Genomic_DNA"/>
</dbReference>
<evidence type="ECO:0000313" key="3">
    <source>
        <dbReference type="Proteomes" id="UP000567179"/>
    </source>
</evidence>